<feature type="compositionally biased region" description="Low complexity" evidence="1">
    <location>
        <begin position="32"/>
        <end position="53"/>
    </location>
</feature>
<sequence>SSFYSPGAFQPLSVEGGSSANGHGSEAGGYPNGSLAGNSDNNNNSGSGPNGHSLAAPGPNGQAPVPVPVRAAPKSSTSFYPVCGGIGESKERTVPQLPWTRRREGGSE</sequence>
<reference evidence="2" key="1">
    <citation type="submission" date="2021-02" db="EMBL/GenBank/DDBJ databases">
        <authorList>
            <person name="Dougan E. K."/>
            <person name="Rhodes N."/>
            <person name="Thang M."/>
            <person name="Chan C."/>
        </authorList>
    </citation>
    <scope>NUCLEOTIDE SEQUENCE</scope>
</reference>
<protein>
    <submittedName>
        <fullName evidence="2">Uncharacterized protein</fullName>
    </submittedName>
</protein>
<evidence type="ECO:0000313" key="3">
    <source>
        <dbReference type="Proteomes" id="UP000654075"/>
    </source>
</evidence>
<feature type="region of interest" description="Disordered" evidence="1">
    <location>
        <begin position="1"/>
        <end position="108"/>
    </location>
</feature>
<accession>A0A813HDX0</accession>
<organism evidence="2 3">
    <name type="scientific">Polarella glacialis</name>
    <name type="common">Dinoflagellate</name>
    <dbReference type="NCBI Taxonomy" id="89957"/>
    <lineage>
        <taxon>Eukaryota</taxon>
        <taxon>Sar</taxon>
        <taxon>Alveolata</taxon>
        <taxon>Dinophyceae</taxon>
        <taxon>Suessiales</taxon>
        <taxon>Suessiaceae</taxon>
        <taxon>Polarella</taxon>
    </lineage>
</organism>
<evidence type="ECO:0000256" key="1">
    <source>
        <dbReference type="SAM" id="MobiDB-lite"/>
    </source>
</evidence>
<feature type="non-terminal residue" evidence="2">
    <location>
        <position position="108"/>
    </location>
</feature>
<gene>
    <name evidence="2" type="ORF">PGLA1383_LOCUS51440</name>
</gene>
<name>A0A813HDX0_POLGL</name>
<comment type="caution">
    <text evidence="2">The sequence shown here is derived from an EMBL/GenBank/DDBJ whole genome shotgun (WGS) entry which is preliminary data.</text>
</comment>
<dbReference type="EMBL" id="CAJNNV010031363">
    <property type="protein sequence ID" value="CAE8635868.1"/>
    <property type="molecule type" value="Genomic_DNA"/>
</dbReference>
<keyword evidence="3" id="KW-1185">Reference proteome</keyword>
<feature type="non-terminal residue" evidence="2">
    <location>
        <position position="1"/>
    </location>
</feature>
<dbReference type="Proteomes" id="UP000654075">
    <property type="component" value="Unassembled WGS sequence"/>
</dbReference>
<dbReference type="AlphaFoldDB" id="A0A813HDX0"/>
<evidence type="ECO:0000313" key="2">
    <source>
        <dbReference type="EMBL" id="CAE8635868.1"/>
    </source>
</evidence>
<proteinExistence type="predicted"/>